<keyword evidence="2" id="KW-0472">Membrane</keyword>
<feature type="domain" description="Peptidase S33 tripeptidyl aminopeptidase-like C-terminal" evidence="3">
    <location>
        <begin position="542"/>
        <end position="647"/>
    </location>
</feature>
<name>A0ABR3DQX6_NEUIN</name>
<feature type="transmembrane region" description="Helical" evidence="2">
    <location>
        <begin position="36"/>
        <end position="61"/>
    </location>
</feature>
<dbReference type="Proteomes" id="UP001451303">
    <property type="component" value="Unassembled WGS sequence"/>
</dbReference>
<reference evidence="4 5" key="1">
    <citation type="submission" date="2023-09" db="EMBL/GenBank/DDBJ databases">
        <title>Multi-omics analysis of a traditional fermented food reveals byproduct-associated fungal strains for waste-to-food upcycling.</title>
        <authorList>
            <consortium name="Lawrence Berkeley National Laboratory"/>
            <person name="Rekdal V.M."/>
            <person name="Villalobos-Escobedo J.M."/>
            <person name="Rodriguez-Valeron N."/>
            <person name="Garcia M.O."/>
            <person name="Vasquez D.P."/>
            <person name="Damayanti I."/>
            <person name="Sorensen P.M."/>
            <person name="Baidoo E.E."/>
            <person name="De Carvalho A.C."/>
            <person name="Riley R."/>
            <person name="Lipzen A."/>
            <person name="He G."/>
            <person name="Yan M."/>
            <person name="Haridas S."/>
            <person name="Daum C."/>
            <person name="Yoshinaga Y."/>
            <person name="Ng V."/>
            <person name="Grigoriev I.V."/>
            <person name="Munk R."/>
            <person name="Nuraida L."/>
            <person name="Wijaya C.H."/>
            <person name="Morales P.-C."/>
            <person name="Keasling J.D."/>
        </authorList>
    </citation>
    <scope>NUCLEOTIDE SEQUENCE [LARGE SCALE GENOMIC DNA]</scope>
    <source>
        <strain evidence="4 5">FGSC 2613</strain>
    </source>
</reference>
<gene>
    <name evidence="4" type="ORF">QR685DRAFT_511560</name>
</gene>
<dbReference type="Pfam" id="PF08386">
    <property type="entry name" value="Abhydrolase_4"/>
    <property type="match status" value="1"/>
</dbReference>
<evidence type="ECO:0000259" key="3">
    <source>
        <dbReference type="Pfam" id="PF08386"/>
    </source>
</evidence>
<evidence type="ECO:0000313" key="5">
    <source>
        <dbReference type="Proteomes" id="UP001451303"/>
    </source>
</evidence>
<evidence type="ECO:0000313" key="4">
    <source>
        <dbReference type="EMBL" id="KAL0475059.1"/>
    </source>
</evidence>
<dbReference type="InterPro" id="IPR018247">
    <property type="entry name" value="EF_Hand_1_Ca_BS"/>
</dbReference>
<feature type="region of interest" description="Disordered" evidence="1">
    <location>
        <begin position="398"/>
        <end position="422"/>
    </location>
</feature>
<feature type="region of interest" description="Disordered" evidence="1">
    <location>
        <begin position="472"/>
        <end position="492"/>
    </location>
</feature>
<evidence type="ECO:0000256" key="1">
    <source>
        <dbReference type="SAM" id="MobiDB-lite"/>
    </source>
</evidence>
<sequence length="700" mass="77654">MSKYTMDRKHGAGHRVSAISERHPLHRRTHLGITKIAPLCTAVALAILVVLSLSDLSALSWTTRSKWPPINTVYPLNKDQKKEDKGFNWADITPGPSPIQWHPCYDDELDCARLDLPMDWQQPEVTNSSASERRVNLAIVRLRAAVPSNSPDYRGPVIFNLVDQEDRGFGHSATTGETCKPSWAPTTILSVGIYGVSVPQRRGFTVGLPYRIVFTGICRTQVSWMPRKGPCSKPLLGRLRTRRFASEISKSRGFWSIAVPRTMLGICSRFLKLWGKRSRSTGASAMGRCWVGHLLLCIRTGSRGWLMTVSSTQKEPGGLLASMQLADLNHDGNVDYEDWYNGTYINFLHDTDKVMQAFYTFCHSTGPDRCAFYASSPHAIESRLDTLLTKLRTHPILIPQGQLPSPSGTPSNPSSPSLASTKPYHVPQLVTYSHIRRMLSTALYQPILRFPHIARVLSSLEAGDALPYHQYTLSDYPPPAPSSPTTCEADGQDDTPPLTFIPKEEAGNPDVFPTVMCSDALPFTSTPHDFALYAQKLLNISQAAGAVQASVRLLCAGRTVQPRWEPFNSSLLFKDVQTAHPVLFVSNEFDNVTPLISARKNAKGFKGARVVVQRGSWGHTSLAAPSVCMAKVVRRYFVSGEMPGEDNDGVECWGDVVPFGEVYEDVEGQRSDEDGDEDEELRGALWRLSMRRRRRGFGGL</sequence>
<dbReference type="InterPro" id="IPR013595">
    <property type="entry name" value="Pept_S33_TAP-like_C"/>
</dbReference>
<evidence type="ECO:0000256" key="2">
    <source>
        <dbReference type="SAM" id="Phobius"/>
    </source>
</evidence>
<keyword evidence="2" id="KW-0812">Transmembrane</keyword>
<keyword evidence="5" id="KW-1185">Reference proteome</keyword>
<feature type="compositionally biased region" description="Low complexity" evidence="1">
    <location>
        <begin position="404"/>
        <end position="417"/>
    </location>
</feature>
<organism evidence="4 5">
    <name type="scientific">Neurospora intermedia</name>
    <dbReference type="NCBI Taxonomy" id="5142"/>
    <lineage>
        <taxon>Eukaryota</taxon>
        <taxon>Fungi</taxon>
        <taxon>Dikarya</taxon>
        <taxon>Ascomycota</taxon>
        <taxon>Pezizomycotina</taxon>
        <taxon>Sordariomycetes</taxon>
        <taxon>Sordariomycetidae</taxon>
        <taxon>Sordariales</taxon>
        <taxon>Sordariaceae</taxon>
        <taxon>Neurospora</taxon>
    </lineage>
</organism>
<keyword evidence="2" id="KW-1133">Transmembrane helix</keyword>
<protein>
    <submittedName>
        <fullName evidence="4">TAP-like domain-containing protein</fullName>
    </submittedName>
</protein>
<accession>A0ABR3DQX6</accession>
<comment type="caution">
    <text evidence="4">The sequence shown here is derived from an EMBL/GenBank/DDBJ whole genome shotgun (WGS) entry which is preliminary data.</text>
</comment>
<dbReference type="PROSITE" id="PS00018">
    <property type="entry name" value="EF_HAND_1"/>
    <property type="match status" value="1"/>
</dbReference>
<proteinExistence type="predicted"/>
<dbReference type="EMBL" id="JAVLET010000001">
    <property type="protein sequence ID" value="KAL0475059.1"/>
    <property type="molecule type" value="Genomic_DNA"/>
</dbReference>